<protein>
    <submittedName>
        <fullName evidence="2">Uncharacterized protein</fullName>
    </submittedName>
</protein>
<keyword evidence="1" id="KW-0812">Transmembrane</keyword>
<gene>
    <name evidence="2" type="ORF">KUCA_T00003432001</name>
</gene>
<dbReference type="HOGENOM" id="CLU_2264166_0_0_1"/>
<dbReference type="RefSeq" id="XP_022459449.1">
    <property type="nucleotide sequence ID" value="XM_022601847.1"/>
</dbReference>
<accession>W6MLQ8</accession>
<keyword evidence="1" id="KW-1133">Transmembrane helix</keyword>
<dbReference type="EMBL" id="HG793128">
    <property type="protein sequence ID" value="CDK27454.1"/>
    <property type="molecule type" value="Genomic_DNA"/>
</dbReference>
<evidence type="ECO:0000313" key="3">
    <source>
        <dbReference type="Proteomes" id="UP000019384"/>
    </source>
</evidence>
<name>W6MLQ8_9ASCO</name>
<proteinExistence type="predicted"/>
<dbReference type="Proteomes" id="UP000019384">
    <property type="component" value="Unassembled WGS sequence"/>
</dbReference>
<dbReference type="AlphaFoldDB" id="W6MLQ8"/>
<dbReference type="GeneID" id="34520837"/>
<reference evidence="2" key="2">
    <citation type="submission" date="2014-02" db="EMBL/GenBank/DDBJ databases">
        <title>Complete DNA sequence of /Kuraishia capsulata/ illustrates novel genomic features among budding yeasts (/Saccharomycotina/).</title>
        <authorList>
            <person name="Morales L."/>
            <person name="Noel B."/>
            <person name="Porcel B."/>
            <person name="Marcet-Houben M."/>
            <person name="Hullo M-F."/>
            <person name="Sacerdot C."/>
            <person name="Tekaia F."/>
            <person name="Leh-Louis V."/>
            <person name="Despons L."/>
            <person name="Khanna V."/>
            <person name="Aury J-M."/>
            <person name="Barbe V."/>
            <person name="Couloux A."/>
            <person name="Labadie K."/>
            <person name="Pelletier E."/>
            <person name="Souciet J-L."/>
            <person name="Boekhout T."/>
            <person name="Gabaldon T."/>
            <person name="Wincker P."/>
            <person name="Dujon B."/>
        </authorList>
    </citation>
    <scope>NUCLEOTIDE SEQUENCE</scope>
    <source>
        <strain evidence="2">CBS 1993</strain>
    </source>
</reference>
<feature type="transmembrane region" description="Helical" evidence="1">
    <location>
        <begin position="43"/>
        <end position="61"/>
    </location>
</feature>
<organism evidence="2 3">
    <name type="scientific">Kuraishia capsulata CBS 1993</name>
    <dbReference type="NCBI Taxonomy" id="1382522"/>
    <lineage>
        <taxon>Eukaryota</taxon>
        <taxon>Fungi</taxon>
        <taxon>Dikarya</taxon>
        <taxon>Ascomycota</taxon>
        <taxon>Saccharomycotina</taxon>
        <taxon>Pichiomycetes</taxon>
        <taxon>Pichiales</taxon>
        <taxon>Pichiaceae</taxon>
        <taxon>Kuraishia</taxon>
    </lineage>
</organism>
<evidence type="ECO:0000313" key="2">
    <source>
        <dbReference type="EMBL" id="CDK27454.1"/>
    </source>
</evidence>
<sequence>MRTSGQIPLKYFRLYESFRTLVCILNIRTPPSNSFMSKEYHRIHIALLTSTLILPLPFLFLKLCQFFSDYKDFTNLTRHLQPPRPPRRCRTATGRCFSWQRRI</sequence>
<keyword evidence="1" id="KW-0472">Membrane</keyword>
<evidence type="ECO:0000256" key="1">
    <source>
        <dbReference type="SAM" id="Phobius"/>
    </source>
</evidence>
<reference evidence="2" key="1">
    <citation type="submission" date="2013-12" db="EMBL/GenBank/DDBJ databases">
        <authorList>
            <person name="Genoscope - CEA"/>
        </authorList>
    </citation>
    <scope>NUCLEOTIDE SEQUENCE</scope>
    <source>
        <strain evidence="2">CBS 1993</strain>
    </source>
</reference>
<keyword evidence="3" id="KW-1185">Reference proteome</keyword>